<feature type="signal peptide" evidence="1">
    <location>
        <begin position="1"/>
        <end position="19"/>
    </location>
</feature>
<evidence type="ECO:0000313" key="2">
    <source>
        <dbReference type="EMBL" id="KAB1155563.1"/>
    </source>
</evidence>
<organism evidence="2 3">
    <name type="scientific">Flavobacterium luteum</name>
    <dbReference type="NCBI Taxonomy" id="2026654"/>
    <lineage>
        <taxon>Bacteria</taxon>
        <taxon>Pseudomonadati</taxon>
        <taxon>Bacteroidota</taxon>
        <taxon>Flavobacteriia</taxon>
        <taxon>Flavobacteriales</taxon>
        <taxon>Flavobacteriaceae</taxon>
        <taxon>Flavobacterium</taxon>
    </lineage>
</organism>
<gene>
    <name evidence="2" type="ORF">F6464_10635</name>
</gene>
<evidence type="ECO:0000256" key="1">
    <source>
        <dbReference type="SAM" id="SignalP"/>
    </source>
</evidence>
<comment type="caution">
    <text evidence="2">The sequence shown here is derived from an EMBL/GenBank/DDBJ whole genome shotgun (WGS) entry which is preliminary data.</text>
</comment>
<feature type="chain" id="PRO_5029449128" description="Secreted protein" evidence="1">
    <location>
        <begin position="20"/>
        <end position="212"/>
    </location>
</feature>
<dbReference type="RefSeq" id="WP_151107790.1">
    <property type="nucleotide sequence ID" value="NZ_WAEM01000005.1"/>
</dbReference>
<evidence type="ECO:0008006" key="4">
    <source>
        <dbReference type="Google" id="ProtNLM"/>
    </source>
</evidence>
<dbReference type="Proteomes" id="UP000490922">
    <property type="component" value="Unassembled WGS sequence"/>
</dbReference>
<name>A0A7J5ADL1_9FLAO</name>
<protein>
    <recommendedName>
        <fullName evidence="4">Secreted protein</fullName>
    </recommendedName>
</protein>
<accession>A0A7J5ADL1</accession>
<keyword evidence="3" id="KW-1185">Reference proteome</keyword>
<sequence length="212" mass="23956">MKQIAVIAFIFLFSLHCLSQSEFQNKSNSFKPVGPNTVNPSPIPVAPSVFKLHTKPEPYTSKFIEEKNKIQFTNTNDFKNPGDIYKEKLNKKSGEDESKMFRSNQFLGDFKSQSQFVNISYRDFGEVDGDLIRVLVNGKEIQSRVYLEGNFKGFKLDLQNGFNKIDFEALNQGYSGPNTAELVVYDDKGALVSSNQWNLATGFKATIIVVKE</sequence>
<keyword evidence="1" id="KW-0732">Signal</keyword>
<evidence type="ECO:0000313" key="3">
    <source>
        <dbReference type="Proteomes" id="UP000490922"/>
    </source>
</evidence>
<reference evidence="2 3" key="1">
    <citation type="submission" date="2019-09" db="EMBL/GenBank/DDBJ databases">
        <title>Flavobacterium sp. nov., isolated from glacier ice.</title>
        <authorList>
            <person name="Liu Q."/>
        </authorList>
    </citation>
    <scope>NUCLEOTIDE SEQUENCE [LARGE SCALE GENOMIC DNA]</scope>
    <source>
        <strain evidence="2 3">NBRC 112527</strain>
    </source>
</reference>
<dbReference type="OrthoDB" id="1148517at2"/>
<dbReference type="EMBL" id="WAEM01000005">
    <property type="protein sequence ID" value="KAB1155563.1"/>
    <property type="molecule type" value="Genomic_DNA"/>
</dbReference>
<proteinExistence type="predicted"/>
<dbReference type="AlphaFoldDB" id="A0A7J5ADL1"/>